<accession>A0A9P0HZA3</accession>
<dbReference type="PANTHER" id="PTHR24419:SF18">
    <property type="entry name" value="SERINE_THREONINE-PROTEIN KINASE HASPIN"/>
    <property type="match status" value="1"/>
</dbReference>
<dbReference type="Pfam" id="PF12330">
    <property type="entry name" value="Haspin_kinase"/>
    <property type="match status" value="1"/>
</dbReference>
<evidence type="ECO:0000313" key="12">
    <source>
        <dbReference type="Proteomes" id="UP001153321"/>
    </source>
</evidence>
<feature type="domain" description="Serine/threonine-protein kinase haspin C-terminal" evidence="10">
    <location>
        <begin position="1270"/>
        <end position="1354"/>
    </location>
</feature>
<dbReference type="GO" id="GO:0000278">
    <property type="term" value="P:mitotic cell cycle"/>
    <property type="evidence" value="ECO:0007669"/>
    <property type="project" value="TreeGrafter"/>
</dbReference>
<name>A0A9P0HZA3_SPOLI</name>
<evidence type="ECO:0000256" key="8">
    <source>
        <dbReference type="ARBA" id="ARBA00048679"/>
    </source>
</evidence>
<comment type="catalytic activity">
    <reaction evidence="8">
        <text>L-seryl-[protein] + ATP = O-phospho-L-seryl-[protein] + ADP + H(+)</text>
        <dbReference type="Rhea" id="RHEA:17989"/>
        <dbReference type="Rhea" id="RHEA-COMP:9863"/>
        <dbReference type="Rhea" id="RHEA-COMP:11604"/>
        <dbReference type="ChEBI" id="CHEBI:15378"/>
        <dbReference type="ChEBI" id="CHEBI:29999"/>
        <dbReference type="ChEBI" id="CHEBI:30616"/>
        <dbReference type="ChEBI" id="CHEBI:83421"/>
        <dbReference type="ChEBI" id="CHEBI:456216"/>
        <dbReference type="EC" id="2.7.11.1"/>
    </reaction>
</comment>
<dbReference type="SUPFAM" id="SSF56112">
    <property type="entry name" value="Protein kinase-like (PK-like)"/>
    <property type="match status" value="1"/>
</dbReference>
<evidence type="ECO:0000256" key="6">
    <source>
        <dbReference type="ARBA" id="ARBA00022840"/>
    </source>
</evidence>
<dbReference type="GO" id="GO:0005737">
    <property type="term" value="C:cytoplasm"/>
    <property type="evidence" value="ECO:0007669"/>
    <property type="project" value="TreeGrafter"/>
</dbReference>
<comment type="catalytic activity">
    <reaction evidence="7">
        <text>L-threonyl-[protein] + ATP = O-phospho-L-threonyl-[protein] + ADP + H(+)</text>
        <dbReference type="Rhea" id="RHEA:46608"/>
        <dbReference type="Rhea" id="RHEA-COMP:11060"/>
        <dbReference type="Rhea" id="RHEA-COMP:11605"/>
        <dbReference type="ChEBI" id="CHEBI:15378"/>
        <dbReference type="ChEBI" id="CHEBI:30013"/>
        <dbReference type="ChEBI" id="CHEBI:30616"/>
        <dbReference type="ChEBI" id="CHEBI:61977"/>
        <dbReference type="ChEBI" id="CHEBI:456216"/>
        <dbReference type="EC" id="2.7.11.1"/>
    </reaction>
</comment>
<dbReference type="Gene3D" id="3.30.200.20">
    <property type="entry name" value="Phosphorylase Kinase, domain 1"/>
    <property type="match status" value="1"/>
</dbReference>
<dbReference type="SMART" id="SM01331">
    <property type="entry name" value="DUF3635"/>
    <property type="match status" value="1"/>
</dbReference>
<dbReference type="PANTHER" id="PTHR24419">
    <property type="entry name" value="INTERLEUKIN-1 RECEPTOR-ASSOCIATED KINASE"/>
    <property type="match status" value="1"/>
</dbReference>
<dbReference type="EMBL" id="LR824544">
    <property type="protein sequence ID" value="CAH1636620.1"/>
    <property type="molecule type" value="Genomic_DNA"/>
</dbReference>
<gene>
    <name evidence="11" type="ORF">SPLIT_LOCUS1982</name>
</gene>
<evidence type="ECO:0000256" key="2">
    <source>
        <dbReference type="ARBA" id="ARBA00022527"/>
    </source>
</evidence>
<dbReference type="Gene3D" id="1.10.510.10">
    <property type="entry name" value="Transferase(Phosphotransferase) domain 1"/>
    <property type="match status" value="1"/>
</dbReference>
<keyword evidence="3" id="KW-0808">Transferase</keyword>
<keyword evidence="6" id="KW-0067">ATP-binding</keyword>
<dbReference type="InterPro" id="IPR011009">
    <property type="entry name" value="Kinase-like_dom_sf"/>
</dbReference>
<dbReference type="EC" id="2.7.11.1" evidence="1"/>
<evidence type="ECO:0000256" key="3">
    <source>
        <dbReference type="ARBA" id="ARBA00022679"/>
    </source>
</evidence>
<evidence type="ECO:0000313" key="11">
    <source>
        <dbReference type="EMBL" id="CAH1636620.1"/>
    </source>
</evidence>
<feature type="region of interest" description="Disordered" evidence="9">
    <location>
        <begin position="144"/>
        <end position="179"/>
    </location>
</feature>
<evidence type="ECO:0000256" key="9">
    <source>
        <dbReference type="SAM" id="MobiDB-lite"/>
    </source>
</evidence>
<feature type="compositionally biased region" description="Basic and acidic residues" evidence="9">
    <location>
        <begin position="671"/>
        <end position="697"/>
    </location>
</feature>
<feature type="compositionally biased region" description="Polar residues" evidence="9">
    <location>
        <begin position="538"/>
        <end position="548"/>
    </location>
</feature>
<organism evidence="11 12">
    <name type="scientific">Spodoptera littoralis</name>
    <name type="common">Egyptian cotton leafworm</name>
    <dbReference type="NCBI Taxonomy" id="7109"/>
    <lineage>
        <taxon>Eukaryota</taxon>
        <taxon>Metazoa</taxon>
        <taxon>Ecdysozoa</taxon>
        <taxon>Arthropoda</taxon>
        <taxon>Hexapoda</taxon>
        <taxon>Insecta</taxon>
        <taxon>Pterygota</taxon>
        <taxon>Neoptera</taxon>
        <taxon>Endopterygota</taxon>
        <taxon>Lepidoptera</taxon>
        <taxon>Glossata</taxon>
        <taxon>Ditrysia</taxon>
        <taxon>Noctuoidea</taxon>
        <taxon>Noctuidae</taxon>
        <taxon>Amphipyrinae</taxon>
        <taxon>Spodoptera</taxon>
    </lineage>
</organism>
<dbReference type="GO" id="GO:0005524">
    <property type="term" value="F:ATP binding"/>
    <property type="evidence" value="ECO:0007669"/>
    <property type="project" value="UniProtKB-KW"/>
</dbReference>
<evidence type="ECO:0000256" key="5">
    <source>
        <dbReference type="ARBA" id="ARBA00022777"/>
    </source>
</evidence>
<dbReference type="Proteomes" id="UP001153321">
    <property type="component" value="Chromosome 13"/>
</dbReference>
<keyword evidence="12" id="KW-1185">Reference proteome</keyword>
<evidence type="ECO:0000256" key="7">
    <source>
        <dbReference type="ARBA" id="ARBA00047899"/>
    </source>
</evidence>
<feature type="region of interest" description="Disordered" evidence="9">
    <location>
        <begin position="512"/>
        <end position="581"/>
    </location>
</feature>
<keyword evidence="2" id="KW-0723">Serine/threonine-protein kinase</keyword>
<feature type="region of interest" description="Disordered" evidence="9">
    <location>
        <begin position="663"/>
        <end position="697"/>
    </location>
</feature>
<protein>
    <recommendedName>
        <fullName evidence="1">non-specific serine/threonine protein kinase</fullName>
        <ecNumber evidence="1">2.7.11.1</ecNumber>
    </recommendedName>
</protein>
<dbReference type="GO" id="GO:0035556">
    <property type="term" value="P:intracellular signal transduction"/>
    <property type="evidence" value="ECO:0007669"/>
    <property type="project" value="TreeGrafter"/>
</dbReference>
<dbReference type="GO" id="GO:0005634">
    <property type="term" value="C:nucleus"/>
    <property type="evidence" value="ECO:0007669"/>
    <property type="project" value="TreeGrafter"/>
</dbReference>
<proteinExistence type="predicted"/>
<sequence length="1358" mass="154596">MRRTYRSKKDTGSVIDRRDLLQNLDEKSSAYDAFFIQNIKQTKRELSCIGSSNAYGVASNRVRKKKYVKRIVKEPGTPCRESLSRSTYLTPDKSIRVNKPLDPFDMLLNSSPACPVEAPKNKPESVTSKVDVFDQIVRKKEGKTYTRKRTVKPKKVNYSSSEESDSDKENSDERINLTRNSSDIKAYQLVIEEEAHPTPKKCNDSINNIVNNLSLLNKLKNKNSFNESMKKPLNYYKHRLTRNIQSPILQKSPLCSTPFKMKYRGDSIFKFSPISLSNDDNSPKYTTITEDNDNANNSVILMSHSKTKSFRSPIENKNVTKEDLVPDNSVNNDIDNGIVAPVIETSINEMTEDVSEKNNSIHKEETSELFSESKAVSSIEISSLQTTEVEPFLGFPTDPNVGKNIIPDLDETEHDNDITEIENKDQSDIEEVINEIDAVDNEMKVNESNAAEIDVDNESHDLKNADRDSLYDTCTSDQSSIEENFVREPIVRLQRMNDSSFFRYYENMNNFDSVDDNTKESLREETDEEEPIIDNVLNEDNNTSQDEVLSQEDEFESFADSNTSQDHISESGSATDGNVDNDVFQNEAEDYIDIISSNDDEGEANEQEKCISFVTTRRRNGITNDSMLSIFNDSYASTSTDCDKTVLSNNRVTINEIKEENNTVSLTSSNEKGKNDIGEVRKDLEDHDETQSGKDLPLKKEEDNRISFVTTRRSTVADRKSAIRNRKSSIKPKRQTIADRKITHFPSESLRHSPDSSRRTCFEKPGIVLQPGKKWERSLSIYRRITMKTDHFDQSILEDEPTEKKGRKYRQSVISTMEMQDMNCSLHNESINSRRSTFVSKPSRSTIRIVKDTDNSRLSLCNTTVFDDLKGFLNEECDDTIIELSKLSIADQSHEVTVLDNFHDTSSRITTAKDYVLRRCNQTDAILFDECYPDAALKNCHKIGEGVYGEVFLWRARDGRARVLKIVPIAGTLKVNGESQKDFHEIISEIVIAMELSALRAPIAEINRHFDDGKDVEALDLHSIENATDVFNEVLAVRCVYGSYPARLLDLWDLYDECKGSENDNPAILPVDQQFIVLELANAGQDLESYQFNNAEQAYALFLQVAYGLAVAEEAFQFEHRDLHWGNVLIAPTEQKTVIVLVNKKSNSLAWLDQKSPRIDLWKLTDSLKDAGSSFDLQREVEALYRSLGVTGNNDRKRTSRNRLRWIGSINVINNNFCHQYATFVLRGRSHQVARCGVAATIIDYSLSRVSLPLAAGDCAALYNDLATDESLFEAVGDYQFEVYRLMREKLGNDWKNFAPYTNILWLHYTVDKMITALRYKRTNTKVHKHYIDKLKGIQSRILDYGSAALFVLTDNEI</sequence>
<feature type="compositionally biased region" description="Basic residues" evidence="9">
    <location>
        <begin position="145"/>
        <end position="155"/>
    </location>
</feature>
<evidence type="ECO:0000259" key="10">
    <source>
        <dbReference type="SMART" id="SM01331"/>
    </source>
</evidence>
<evidence type="ECO:0000256" key="4">
    <source>
        <dbReference type="ARBA" id="ARBA00022741"/>
    </source>
</evidence>
<keyword evidence="5" id="KW-0418">Kinase</keyword>
<dbReference type="InterPro" id="IPR024604">
    <property type="entry name" value="GSG2_C"/>
</dbReference>
<feature type="compositionally biased region" description="Basic and acidic residues" evidence="9">
    <location>
        <begin position="167"/>
        <end position="176"/>
    </location>
</feature>
<feature type="compositionally biased region" description="Polar residues" evidence="9">
    <location>
        <begin position="559"/>
        <end position="578"/>
    </location>
</feature>
<dbReference type="GO" id="GO:0072354">
    <property type="term" value="F:histone H3T3 kinase activity"/>
    <property type="evidence" value="ECO:0007669"/>
    <property type="project" value="TreeGrafter"/>
</dbReference>
<keyword evidence="4" id="KW-0547">Nucleotide-binding</keyword>
<evidence type="ECO:0000256" key="1">
    <source>
        <dbReference type="ARBA" id="ARBA00012513"/>
    </source>
</evidence>
<reference evidence="11" key="1">
    <citation type="submission" date="2022-02" db="EMBL/GenBank/DDBJ databases">
        <authorList>
            <person name="King R."/>
        </authorList>
    </citation>
    <scope>NUCLEOTIDE SEQUENCE</scope>
</reference>